<dbReference type="EMBL" id="JACIFP010000001">
    <property type="protein sequence ID" value="MBB4134007.1"/>
    <property type="molecule type" value="Genomic_DNA"/>
</dbReference>
<evidence type="ECO:0000313" key="4">
    <source>
        <dbReference type="Proteomes" id="UP000551501"/>
    </source>
</evidence>
<keyword evidence="4" id="KW-1185">Reference proteome</keyword>
<keyword evidence="2" id="KW-0812">Transmembrane</keyword>
<evidence type="ECO:0000313" key="3">
    <source>
        <dbReference type="EMBL" id="MBB4134007.1"/>
    </source>
</evidence>
<evidence type="ECO:0000256" key="2">
    <source>
        <dbReference type="SAM" id="Phobius"/>
    </source>
</evidence>
<evidence type="ECO:0000256" key="1">
    <source>
        <dbReference type="SAM" id="MobiDB-lite"/>
    </source>
</evidence>
<reference evidence="3 4" key="1">
    <citation type="submission" date="2020-08" db="EMBL/GenBank/DDBJ databases">
        <title>Sequencing the genomes of 1000 actinobacteria strains.</title>
        <authorList>
            <person name="Klenk H.-P."/>
        </authorList>
    </citation>
    <scope>NUCLEOTIDE SEQUENCE [LARGE SCALE GENOMIC DNA]</scope>
    <source>
        <strain evidence="3 4">DSM 45298</strain>
    </source>
</reference>
<dbReference type="AlphaFoldDB" id="A0A840F357"/>
<comment type="caution">
    <text evidence="3">The sequence shown here is derived from an EMBL/GenBank/DDBJ whole genome shotgun (WGS) entry which is preliminary data.</text>
</comment>
<sequence length="115" mass="12480">MSALDIALKVAQIASPFLAAGVAVLGFRLTIGQKDRHDRRSEWWRRAAWALEHIDNTDDTDTLGWSILDALSDSDLATSTEQAIIEAIATQAVEDALATEAGVEDNETQQEGDGR</sequence>
<organism evidence="3 4">
    <name type="scientific">Gordonia humi</name>
    <dbReference type="NCBI Taxonomy" id="686429"/>
    <lineage>
        <taxon>Bacteria</taxon>
        <taxon>Bacillati</taxon>
        <taxon>Actinomycetota</taxon>
        <taxon>Actinomycetes</taxon>
        <taxon>Mycobacteriales</taxon>
        <taxon>Gordoniaceae</taxon>
        <taxon>Gordonia</taxon>
    </lineage>
</organism>
<dbReference type="RefSeq" id="WP_246371594.1">
    <property type="nucleotide sequence ID" value="NZ_BAABHL010000079.1"/>
</dbReference>
<proteinExistence type="predicted"/>
<name>A0A840F357_9ACTN</name>
<gene>
    <name evidence="3" type="ORF">BKA16_000559</name>
</gene>
<accession>A0A840F357</accession>
<feature type="region of interest" description="Disordered" evidence="1">
    <location>
        <begin position="96"/>
        <end position="115"/>
    </location>
</feature>
<keyword evidence="2" id="KW-1133">Transmembrane helix</keyword>
<feature type="compositionally biased region" description="Acidic residues" evidence="1">
    <location>
        <begin position="102"/>
        <end position="115"/>
    </location>
</feature>
<protein>
    <submittedName>
        <fullName evidence="3">Uncharacterized protein</fullName>
    </submittedName>
</protein>
<keyword evidence="2" id="KW-0472">Membrane</keyword>
<dbReference type="Proteomes" id="UP000551501">
    <property type="component" value="Unassembled WGS sequence"/>
</dbReference>
<feature type="transmembrane region" description="Helical" evidence="2">
    <location>
        <begin position="6"/>
        <end position="31"/>
    </location>
</feature>